<dbReference type="EMBL" id="WBMS02000042">
    <property type="protein sequence ID" value="MWA05846.1"/>
    <property type="molecule type" value="Genomic_DNA"/>
</dbReference>
<keyword evidence="4" id="KW-1185">Reference proteome</keyword>
<dbReference type="InterPro" id="IPR029068">
    <property type="entry name" value="Glyas_Bleomycin-R_OHBP_Dase"/>
</dbReference>
<evidence type="ECO:0000256" key="1">
    <source>
        <dbReference type="SAM" id="MobiDB-lite"/>
    </source>
</evidence>
<dbReference type="GO" id="GO:0046686">
    <property type="term" value="P:response to cadmium ion"/>
    <property type="evidence" value="ECO:0007669"/>
    <property type="project" value="TreeGrafter"/>
</dbReference>
<dbReference type="Gene3D" id="3.10.180.10">
    <property type="entry name" value="2,3-Dihydroxybiphenyl 1,2-Dioxygenase, domain 1"/>
    <property type="match status" value="1"/>
</dbReference>
<evidence type="ECO:0000259" key="2">
    <source>
        <dbReference type="PROSITE" id="PS51819"/>
    </source>
</evidence>
<reference evidence="3" key="1">
    <citation type="submission" date="2019-12" db="EMBL/GenBank/DDBJ databases">
        <title>Actinomadura physcomitrii sp. nov., a novel actinomycete isolated from moss [Physcomitrium sphaericum (Ludw) Fuernr].</title>
        <authorList>
            <person name="Zhuang X."/>
        </authorList>
    </citation>
    <scope>NUCLEOTIDE SEQUENCE [LARGE SCALE GENOMIC DNA]</scope>
    <source>
        <strain evidence="3">LD22</strain>
    </source>
</reference>
<feature type="region of interest" description="Disordered" evidence="1">
    <location>
        <begin position="147"/>
        <end position="197"/>
    </location>
</feature>
<dbReference type="GO" id="GO:0051213">
    <property type="term" value="F:dioxygenase activity"/>
    <property type="evidence" value="ECO:0007669"/>
    <property type="project" value="UniProtKB-KW"/>
</dbReference>
<protein>
    <submittedName>
        <fullName evidence="3">Glyoxalase/bleomycin resistance/dioxygenase family protein</fullName>
    </submittedName>
</protein>
<dbReference type="InterPro" id="IPR004360">
    <property type="entry name" value="Glyas_Fos-R_dOase_dom"/>
</dbReference>
<evidence type="ECO:0000313" key="3">
    <source>
        <dbReference type="EMBL" id="MWA05846.1"/>
    </source>
</evidence>
<dbReference type="InterPro" id="IPR037523">
    <property type="entry name" value="VOC_core"/>
</dbReference>
<feature type="compositionally biased region" description="Polar residues" evidence="1">
    <location>
        <begin position="147"/>
        <end position="158"/>
    </location>
</feature>
<dbReference type="Pfam" id="PF00903">
    <property type="entry name" value="Glyoxalase"/>
    <property type="match status" value="1"/>
</dbReference>
<organism evidence="3 4">
    <name type="scientific">Actinomadura physcomitrii</name>
    <dbReference type="NCBI Taxonomy" id="2650748"/>
    <lineage>
        <taxon>Bacteria</taxon>
        <taxon>Bacillati</taxon>
        <taxon>Actinomycetota</taxon>
        <taxon>Actinomycetes</taxon>
        <taxon>Streptosporangiales</taxon>
        <taxon>Thermomonosporaceae</taxon>
        <taxon>Actinomadura</taxon>
    </lineage>
</organism>
<dbReference type="InterPro" id="IPR049789">
    <property type="entry name" value="ArsI/CadI-like"/>
</dbReference>
<sequence length="197" mass="21163">MSRVQLALRVSDLEGSIAFYSKLFGTEPAKLRPGYANFAITEPPLKLVLIEGEADEPTRMDHLGVEVEGSGLVTDATKRLTDAGLVTLEENDTSCCYALQDKVWVHGPGGEPWEVYTVKADADTLGKSAADSADGDACCGTWTPSTRSATVRNPTRSAPSDALWLLGRVPGEPPAQPRRPVADDGARTDRTAPRWSH</sequence>
<proteinExistence type="predicted"/>
<dbReference type="InterPro" id="IPR052393">
    <property type="entry name" value="Cadmium-induced_rsp"/>
</dbReference>
<comment type="caution">
    <text evidence="3">The sequence shown here is derived from an EMBL/GenBank/DDBJ whole genome shotgun (WGS) entry which is preliminary data.</text>
</comment>
<dbReference type="Proteomes" id="UP000462055">
    <property type="component" value="Unassembled WGS sequence"/>
</dbReference>
<dbReference type="PANTHER" id="PTHR41294">
    <property type="entry name" value="CADMIUM-INDUCED PROTEIN CADI"/>
    <property type="match status" value="1"/>
</dbReference>
<gene>
    <name evidence="3" type="ORF">F8568_036930</name>
</gene>
<dbReference type="SUPFAM" id="SSF54593">
    <property type="entry name" value="Glyoxalase/Bleomycin resistance protein/Dihydroxybiphenyl dioxygenase"/>
    <property type="match status" value="1"/>
</dbReference>
<evidence type="ECO:0000313" key="4">
    <source>
        <dbReference type="Proteomes" id="UP000462055"/>
    </source>
</evidence>
<name>A0A6I4MU64_9ACTN</name>
<dbReference type="PANTHER" id="PTHR41294:SF1">
    <property type="entry name" value="CADMIUM-INDUCED PROTEIN CADI"/>
    <property type="match status" value="1"/>
</dbReference>
<dbReference type="NCBIfam" id="NF041414">
    <property type="entry name" value="ArsI_CadI_VOC"/>
    <property type="match status" value="1"/>
</dbReference>
<dbReference type="PROSITE" id="PS51819">
    <property type="entry name" value="VOC"/>
    <property type="match status" value="1"/>
</dbReference>
<dbReference type="AlphaFoldDB" id="A0A6I4MU64"/>
<feature type="domain" description="VOC" evidence="2">
    <location>
        <begin position="2"/>
        <end position="118"/>
    </location>
</feature>
<feature type="compositionally biased region" description="Basic and acidic residues" evidence="1">
    <location>
        <begin position="180"/>
        <end position="197"/>
    </location>
</feature>
<accession>A0A6I4MU64</accession>